<sequence>MTSKSNNYFPSDSLVTQVGRSILTSLGEDNMKVKLKTSIDLHPCNIKTRDRGKKKGYQFYKGNDFEWKRVKEVLKNKKEGGPTKEAIVDVVSEGKKVAIPEQLNVPFHQRPKDEKNKEFTRQSIPKRVSRNRKAWQ</sequence>
<keyword evidence="3" id="KW-1185">Reference proteome</keyword>
<proteinExistence type="predicted"/>
<protein>
    <submittedName>
        <fullName evidence="2">Uncharacterized protein</fullName>
    </submittedName>
</protein>
<evidence type="ECO:0000313" key="3">
    <source>
        <dbReference type="Proteomes" id="UP000257109"/>
    </source>
</evidence>
<accession>A0A371HCA1</accession>
<organism evidence="2 3">
    <name type="scientific">Mucuna pruriens</name>
    <name type="common">Velvet bean</name>
    <name type="synonym">Dolichos pruriens</name>
    <dbReference type="NCBI Taxonomy" id="157652"/>
    <lineage>
        <taxon>Eukaryota</taxon>
        <taxon>Viridiplantae</taxon>
        <taxon>Streptophyta</taxon>
        <taxon>Embryophyta</taxon>
        <taxon>Tracheophyta</taxon>
        <taxon>Spermatophyta</taxon>
        <taxon>Magnoliopsida</taxon>
        <taxon>eudicotyledons</taxon>
        <taxon>Gunneridae</taxon>
        <taxon>Pentapetalae</taxon>
        <taxon>rosids</taxon>
        <taxon>fabids</taxon>
        <taxon>Fabales</taxon>
        <taxon>Fabaceae</taxon>
        <taxon>Papilionoideae</taxon>
        <taxon>50 kb inversion clade</taxon>
        <taxon>NPAAA clade</taxon>
        <taxon>indigoferoid/millettioid clade</taxon>
        <taxon>Phaseoleae</taxon>
        <taxon>Mucuna</taxon>
    </lineage>
</organism>
<feature type="non-terminal residue" evidence="2">
    <location>
        <position position="1"/>
    </location>
</feature>
<feature type="compositionally biased region" description="Basic and acidic residues" evidence="1">
    <location>
        <begin position="110"/>
        <end position="120"/>
    </location>
</feature>
<feature type="region of interest" description="Disordered" evidence="1">
    <location>
        <begin position="105"/>
        <end position="136"/>
    </location>
</feature>
<dbReference type="Proteomes" id="UP000257109">
    <property type="component" value="Unassembled WGS sequence"/>
</dbReference>
<dbReference type="AlphaFoldDB" id="A0A371HCA1"/>
<evidence type="ECO:0000256" key="1">
    <source>
        <dbReference type="SAM" id="MobiDB-lite"/>
    </source>
</evidence>
<name>A0A371HCA1_MUCPR</name>
<feature type="compositionally biased region" description="Basic residues" evidence="1">
    <location>
        <begin position="127"/>
        <end position="136"/>
    </location>
</feature>
<gene>
    <name evidence="2" type="ORF">CR513_16416</name>
</gene>
<evidence type="ECO:0000313" key="2">
    <source>
        <dbReference type="EMBL" id="RDY00408.1"/>
    </source>
</evidence>
<dbReference type="EMBL" id="QJKJ01003005">
    <property type="protein sequence ID" value="RDY00408.1"/>
    <property type="molecule type" value="Genomic_DNA"/>
</dbReference>
<reference evidence="2" key="1">
    <citation type="submission" date="2018-05" db="EMBL/GenBank/DDBJ databases">
        <title>Draft genome of Mucuna pruriens seed.</title>
        <authorList>
            <person name="Nnadi N.E."/>
            <person name="Vos R."/>
            <person name="Hasami M.H."/>
            <person name="Devisetty U.K."/>
            <person name="Aguiy J.C."/>
        </authorList>
    </citation>
    <scope>NUCLEOTIDE SEQUENCE [LARGE SCALE GENOMIC DNA]</scope>
    <source>
        <strain evidence="2">JCA_2017</strain>
    </source>
</reference>
<comment type="caution">
    <text evidence="2">The sequence shown here is derived from an EMBL/GenBank/DDBJ whole genome shotgun (WGS) entry which is preliminary data.</text>
</comment>